<dbReference type="GO" id="GO:0000978">
    <property type="term" value="F:RNA polymerase II cis-regulatory region sequence-specific DNA binding"/>
    <property type="evidence" value="ECO:0007669"/>
    <property type="project" value="TreeGrafter"/>
</dbReference>
<accession>A0AAN4ZFJ1</accession>
<dbReference type="PROSITE" id="PS51062">
    <property type="entry name" value="RUNT"/>
    <property type="match status" value="1"/>
</dbReference>
<dbReference type="InterPro" id="IPR013524">
    <property type="entry name" value="Runt_dom"/>
</dbReference>
<comment type="subcellular location">
    <subcellularLocation>
        <location evidence="1">Nucleus</location>
    </subcellularLocation>
</comment>
<evidence type="ECO:0000313" key="8">
    <source>
        <dbReference type="Proteomes" id="UP001328107"/>
    </source>
</evidence>
<dbReference type="Proteomes" id="UP001328107">
    <property type="component" value="Unassembled WGS sequence"/>
</dbReference>
<dbReference type="GO" id="GO:0005524">
    <property type="term" value="F:ATP binding"/>
    <property type="evidence" value="ECO:0007669"/>
    <property type="project" value="InterPro"/>
</dbReference>
<dbReference type="AlphaFoldDB" id="A0AAN4ZFJ1"/>
<evidence type="ECO:0000256" key="1">
    <source>
        <dbReference type="ARBA" id="ARBA00004123"/>
    </source>
</evidence>
<dbReference type="InterPro" id="IPR008967">
    <property type="entry name" value="p53-like_TF_DNA-bd_sf"/>
</dbReference>
<comment type="caution">
    <text evidence="7">The sequence shown here is derived from an EMBL/GenBank/DDBJ whole genome shotgun (WGS) entry which is preliminary data.</text>
</comment>
<evidence type="ECO:0000256" key="3">
    <source>
        <dbReference type="ARBA" id="ARBA00023163"/>
    </source>
</evidence>
<dbReference type="Pfam" id="PF00853">
    <property type="entry name" value="Runt"/>
    <property type="match status" value="1"/>
</dbReference>
<keyword evidence="8" id="KW-1185">Reference proteome</keyword>
<keyword evidence="4" id="KW-0539">Nucleus</keyword>
<organism evidence="7 8">
    <name type="scientific">Pristionchus mayeri</name>
    <dbReference type="NCBI Taxonomy" id="1317129"/>
    <lineage>
        <taxon>Eukaryota</taxon>
        <taxon>Metazoa</taxon>
        <taxon>Ecdysozoa</taxon>
        <taxon>Nematoda</taxon>
        <taxon>Chromadorea</taxon>
        <taxon>Rhabditida</taxon>
        <taxon>Rhabditina</taxon>
        <taxon>Diplogasteromorpha</taxon>
        <taxon>Diplogasteroidea</taxon>
        <taxon>Neodiplogasteridae</taxon>
        <taxon>Pristionchus</taxon>
    </lineage>
</organism>
<protein>
    <recommendedName>
        <fullName evidence="6">Runt domain-containing protein</fullName>
    </recommendedName>
</protein>
<dbReference type="PANTHER" id="PTHR11950">
    <property type="entry name" value="RUNT RELATED"/>
    <property type="match status" value="1"/>
</dbReference>
<dbReference type="PRINTS" id="PR00967">
    <property type="entry name" value="ONCOGENEAML1"/>
</dbReference>
<dbReference type="InterPro" id="IPR012346">
    <property type="entry name" value="p53/RUNT-type_TF_DNA-bd_sf"/>
</dbReference>
<dbReference type="PANTHER" id="PTHR11950:SF31">
    <property type="entry name" value="SEGMENTATION PROTEIN RUNT"/>
    <property type="match status" value="1"/>
</dbReference>
<feature type="domain" description="Runt" evidence="6">
    <location>
        <begin position="10"/>
        <end position="138"/>
    </location>
</feature>
<proteinExistence type="predicted"/>
<keyword evidence="2" id="KW-0805">Transcription regulation</keyword>
<dbReference type="SUPFAM" id="SSF49417">
    <property type="entry name" value="p53-like transcription factors"/>
    <property type="match status" value="1"/>
</dbReference>
<keyword evidence="3" id="KW-0804">Transcription</keyword>
<sequence>SLQMDHLQQVRVALREAPHARYIPTGSPYILCSELPQHWRCNKSLPDPFTVLILLPIPDGTQVTVSAGNEENVNGEVRNPTAVVRGQIAKFTDLRFVGKSGRGKNFHLTITVHSTPMHVAVVNRAIKVTVDGPRDARQKKDVSMPAMPARFPGAALNSPLNFIQFYAPFCALPMTIAQFPTTPITRPRKRRSSTSDYKSNSSPEETPPKIWRPF</sequence>
<evidence type="ECO:0000313" key="7">
    <source>
        <dbReference type="EMBL" id="GMR39871.1"/>
    </source>
</evidence>
<evidence type="ECO:0000256" key="4">
    <source>
        <dbReference type="ARBA" id="ARBA00023242"/>
    </source>
</evidence>
<evidence type="ECO:0000256" key="2">
    <source>
        <dbReference type="ARBA" id="ARBA00023015"/>
    </source>
</evidence>
<dbReference type="EMBL" id="BTRK01000003">
    <property type="protein sequence ID" value="GMR39871.1"/>
    <property type="molecule type" value="Genomic_DNA"/>
</dbReference>
<feature type="non-terminal residue" evidence="7">
    <location>
        <position position="1"/>
    </location>
</feature>
<dbReference type="Gene3D" id="2.60.40.720">
    <property type="match status" value="1"/>
</dbReference>
<dbReference type="GO" id="GO:0005634">
    <property type="term" value="C:nucleus"/>
    <property type="evidence" value="ECO:0007669"/>
    <property type="project" value="UniProtKB-SubCell"/>
</dbReference>
<evidence type="ECO:0000256" key="5">
    <source>
        <dbReference type="SAM" id="MobiDB-lite"/>
    </source>
</evidence>
<name>A0AAN4ZFJ1_9BILA</name>
<feature type="region of interest" description="Disordered" evidence="5">
    <location>
        <begin position="183"/>
        <end position="214"/>
    </location>
</feature>
<dbReference type="InterPro" id="IPR000040">
    <property type="entry name" value="AML1_Runt"/>
</dbReference>
<dbReference type="GO" id="GO:0000981">
    <property type="term" value="F:DNA-binding transcription factor activity, RNA polymerase II-specific"/>
    <property type="evidence" value="ECO:0007669"/>
    <property type="project" value="TreeGrafter"/>
</dbReference>
<gene>
    <name evidence="7" type="ORF">PMAYCL1PPCAC_10066</name>
</gene>
<evidence type="ECO:0000259" key="6">
    <source>
        <dbReference type="PROSITE" id="PS51062"/>
    </source>
</evidence>
<reference evidence="8" key="1">
    <citation type="submission" date="2022-10" db="EMBL/GenBank/DDBJ databases">
        <title>Genome assembly of Pristionchus species.</title>
        <authorList>
            <person name="Yoshida K."/>
            <person name="Sommer R.J."/>
        </authorList>
    </citation>
    <scope>NUCLEOTIDE SEQUENCE [LARGE SCALE GENOMIC DNA]</scope>
    <source>
        <strain evidence="8">RS5460</strain>
    </source>
</reference>